<organism evidence="2 3">
    <name type="scientific">Candidatus Viridilinea halotolerans</name>
    <dbReference type="NCBI Taxonomy" id="2491704"/>
    <lineage>
        <taxon>Bacteria</taxon>
        <taxon>Bacillati</taxon>
        <taxon>Chloroflexota</taxon>
        <taxon>Chloroflexia</taxon>
        <taxon>Chloroflexales</taxon>
        <taxon>Chloroflexineae</taxon>
        <taxon>Oscillochloridaceae</taxon>
        <taxon>Candidatus Viridilinea</taxon>
    </lineage>
</organism>
<dbReference type="Proteomes" id="UP000280307">
    <property type="component" value="Unassembled WGS sequence"/>
</dbReference>
<reference evidence="2 3" key="1">
    <citation type="submission" date="2018-12" db="EMBL/GenBank/DDBJ databases">
        <title>Genome Sequence of Candidatus Viridilinea halotolerans isolated from saline sulfide-rich spring.</title>
        <authorList>
            <person name="Grouzdev D.S."/>
            <person name="Burganskaya E.I."/>
            <person name="Krutkina M.S."/>
            <person name="Sukhacheva M.V."/>
            <person name="Gorlenko V.M."/>
        </authorList>
    </citation>
    <scope>NUCLEOTIDE SEQUENCE [LARGE SCALE GENOMIC DNA]</scope>
    <source>
        <strain evidence="2">Chok-6</strain>
    </source>
</reference>
<evidence type="ECO:0000259" key="1">
    <source>
        <dbReference type="Pfam" id="PF10988"/>
    </source>
</evidence>
<name>A0A426UBH5_9CHLR</name>
<dbReference type="EMBL" id="RSAS01000035">
    <property type="protein sequence ID" value="RRR77996.1"/>
    <property type="molecule type" value="Genomic_DNA"/>
</dbReference>
<comment type="caution">
    <text evidence="2">The sequence shown here is derived from an EMBL/GenBank/DDBJ whole genome shotgun (WGS) entry which is preliminary data.</text>
</comment>
<gene>
    <name evidence="2" type="ORF">EI684_00850</name>
</gene>
<protein>
    <submittedName>
        <fullName evidence="2">DUF2807 domain-containing protein</fullName>
    </submittedName>
</protein>
<dbReference type="PANTHER" id="PTHR39200:SF1">
    <property type="entry name" value="AUTO-TRANSPORTER ADHESIN HEAD GIN DOMAIN-CONTAINING PROTEIN-RELATED"/>
    <property type="match status" value="1"/>
</dbReference>
<dbReference type="PANTHER" id="PTHR39200">
    <property type="entry name" value="HYPOTHETICAL EXPORTED PROTEIN"/>
    <property type="match status" value="1"/>
</dbReference>
<dbReference type="Pfam" id="PF10988">
    <property type="entry name" value="DUF2807"/>
    <property type="match status" value="1"/>
</dbReference>
<dbReference type="InterPro" id="IPR021255">
    <property type="entry name" value="DUF2807"/>
</dbReference>
<accession>A0A426UBH5</accession>
<proteinExistence type="predicted"/>
<dbReference type="Gene3D" id="2.160.20.120">
    <property type="match status" value="2"/>
</dbReference>
<evidence type="ECO:0000313" key="3">
    <source>
        <dbReference type="Proteomes" id="UP000280307"/>
    </source>
</evidence>
<feature type="domain" description="Putative auto-transporter adhesin head GIN" evidence="1">
    <location>
        <begin position="49"/>
        <end position="211"/>
    </location>
</feature>
<sequence length="228" mass="23437">MEACVDTLFRFTLLVLLGLALSGCSIVSLRTGQIQGSGNITTETRDVGAFTVIDVAGVGEVVITQGDTNSLTVETDDNLHAIVLGDVRDDTLYLGIKANQGFSDATRITFTVTVKELTAISFSGAGTVSVRDLSGEQLTVNHSGAGRVTVAGTVGEQRVTLSGAGNYDGAALASERAMVELSGFGSVVVNVSERLDATVSGAGSIAYIGSPELHEQVSGLGSIQQRAP</sequence>
<dbReference type="AlphaFoldDB" id="A0A426UBH5"/>
<evidence type="ECO:0000313" key="2">
    <source>
        <dbReference type="EMBL" id="RRR77996.1"/>
    </source>
</evidence>